<dbReference type="InterPro" id="IPR009040">
    <property type="entry name" value="Ferritin-like_diiron"/>
</dbReference>
<dbReference type="PRINTS" id="PR00601">
    <property type="entry name" value="BACFERRITIN"/>
</dbReference>
<comment type="cofactor">
    <cofactor evidence="1">
        <name>heme b</name>
        <dbReference type="ChEBI" id="CHEBI:60344"/>
    </cofactor>
</comment>
<comment type="similarity">
    <text evidence="2 7 9">Belongs to the bacterioferritin family.</text>
</comment>
<feature type="binding site" evidence="8">
    <location>
        <position position="127"/>
    </location>
    <ligand>
        <name>Fe cation</name>
        <dbReference type="ChEBI" id="CHEBI:24875"/>
        <label>2</label>
    </ligand>
</feature>
<sequence>MKGDARVIEYLNKALRHELTAVNQYFLHASMLADWGFTHLAKKESEESLEERAHAEQLMDRILFLEGLPNLQVLDPLRIGTSLKDCLECDLAGEYTARALYHEARQVCDEAGDYVSMKLFEDLLADEEGHIDFLETQLNLIERIGIERYGLLQSGSAEASE</sequence>
<dbReference type="PROSITE" id="PS00549">
    <property type="entry name" value="BACTERIOFERRITIN"/>
    <property type="match status" value="1"/>
</dbReference>
<dbReference type="PANTHER" id="PTHR30295">
    <property type="entry name" value="BACTERIOFERRITIN"/>
    <property type="match status" value="1"/>
</dbReference>
<dbReference type="GO" id="GO:0004322">
    <property type="term" value="F:ferroxidase activity"/>
    <property type="evidence" value="ECO:0007669"/>
    <property type="project" value="UniProtKB-EC"/>
</dbReference>
<dbReference type="GO" id="GO:0006879">
    <property type="term" value="P:intracellular iron ion homeostasis"/>
    <property type="evidence" value="ECO:0007669"/>
    <property type="project" value="UniProtKB-KW"/>
</dbReference>
<dbReference type="GO" id="GO:0006826">
    <property type="term" value="P:iron ion transport"/>
    <property type="evidence" value="ECO:0007669"/>
    <property type="project" value="InterPro"/>
</dbReference>
<dbReference type="InterPro" id="IPR002024">
    <property type="entry name" value="Bacterioferritin"/>
</dbReference>
<evidence type="ECO:0000313" key="12">
    <source>
        <dbReference type="Proteomes" id="UP000186002"/>
    </source>
</evidence>
<keyword evidence="12" id="KW-1185">Reference proteome</keyword>
<dbReference type="Pfam" id="PF00210">
    <property type="entry name" value="Ferritin"/>
    <property type="match status" value="1"/>
</dbReference>
<dbReference type="GO" id="GO:0008199">
    <property type="term" value="F:ferric iron binding"/>
    <property type="evidence" value="ECO:0007669"/>
    <property type="project" value="InterPro"/>
</dbReference>
<dbReference type="RefSeq" id="WP_073008086.1">
    <property type="nucleotide sequence ID" value="NZ_FRBW01000001.1"/>
</dbReference>
<evidence type="ECO:0000256" key="5">
    <source>
        <dbReference type="ARBA" id="ARBA00022723"/>
    </source>
</evidence>
<evidence type="ECO:0000256" key="2">
    <source>
        <dbReference type="ARBA" id="ARBA00008093"/>
    </source>
</evidence>
<name>A0A1M6ZY74_9HYPH</name>
<evidence type="ECO:0000313" key="11">
    <source>
        <dbReference type="EMBL" id="SHL35441.1"/>
    </source>
</evidence>
<dbReference type="GO" id="GO:0005829">
    <property type="term" value="C:cytosol"/>
    <property type="evidence" value="ECO:0007669"/>
    <property type="project" value="TreeGrafter"/>
</dbReference>
<organism evidence="11 12">
    <name type="scientific">Roseibium suaedae</name>
    <dbReference type="NCBI Taxonomy" id="735517"/>
    <lineage>
        <taxon>Bacteria</taxon>
        <taxon>Pseudomonadati</taxon>
        <taxon>Pseudomonadota</taxon>
        <taxon>Alphaproteobacteria</taxon>
        <taxon>Hyphomicrobiales</taxon>
        <taxon>Stappiaceae</taxon>
        <taxon>Roseibium</taxon>
    </lineage>
</organism>
<accession>A0A1M6ZY74</accession>
<feature type="binding site" evidence="8">
    <location>
        <position position="50"/>
    </location>
    <ligand>
        <name>Fe cation</name>
        <dbReference type="ChEBI" id="CHEBI:24875"/>
        <label>3</label>
    </ligand>
</feature>
<feature type="binding site" evidence="8">
    <location>
        <position position="51"/>
    </location>
    <ligand>
        <name>Fe cation</name>
        <dbReference type="ChEBI" id="CHEBI:24875"/>
        <label>1</label>
    </ligand>
</feature>
<gene>
    <name evidence="11" type="ORF">SAMN05444272_0375</name>
</gene>
<proteinExistence type="inferred from homology"/>
<evidence type="ECO:0000259" key="10">
    <source>
        <dbReference type="PROSITE" id="PS50905"/>
    </source>
</evidence>
<dbReference type="OrthoDB" id="9800505at2"/>
<dbReference type="InterPro" id="IPR008331">
    <property type="entry name" value="Ferritin_DPS_dom"/>
</dbReference>
<feature type="binding site" evidence="8">
    <location>
        <position position="94"/>
    </location>
    <ligand>
        <name>Fe cation</name>
        <dbReference type="ChEBI" id="CHEBI:24875"/>
        <label>2</label>
    </ligand>
</feature>
<dbReference type="PIRSF" id="PIRSF002560">
    <property type="entry name" value="Bacterioferritin"/>
    <property type="match status" value="1"/>
</dbReference>
<keyword evidence="6 7" id="KW-0408">Iron</keyword>
<dbReference type="SUPFAM" id="SSF47240">
    <property type="entry name" value="Ferritin-like"/>
    <property type="match status" value="1"/>
</dbReference>
<dbReference type="Proteomes" id="UP000186002">
    <property type="component" value="Unassembled WGS sequence"/>
</dbReference>
<keyword evidence="4 9" id="KW-0349">Heme</keyword>
<evidence type="ECO:0000256" key="3">
    <source>
        <dbReference type="ARBA" id="ARBA00022434"/>
    </source>
</evidence>
<dbReference type="PANTHER" id="PTHR30295:SF0">
    <property type="entry name" value="BACTERIOFERRITIN"/>
    <property type="match status" value="1"/>
</dbReference>
<comment type="catalytic activity">
    <reaction evidence="7">
        <text>4 Fe(2+) + O2 + 4 H(+) = 4 Fe(3+) + 2 H2O</text>
        <dbReference type="Rhea" id="RHEA:11148"/>
        <dbReference type="ChEBI" id="CHEBI:15377"/>
        <dbReference type="ChEBI" id="CHEBI:15378"/>
        <dbReference type="ChEBI" id="CHEBI:15379"/>
        <dbReference type="ChEBI" id="CHEBI:29033"/>
        <dbReference type="ChEBI" id="CHEBI:29034"/>
        <dbReference type="EC" id="1.16.3.1"/>
    </reaction>
</comment>
<dbReference type="GO" id="GO:0020037">
    <property type="term" value="F:heme binding"/>
    <property type="evidence" value="ECO:0007669"/>
    <property type="project" value="TreeGrafter"/>
</dbReference>
<feature type="binding site" evidence="8">
    <location>
        <position position="51"/>
    </location>
    <ligand>
        <name>Fe cation</name>
        <dbReference type="ChEBI" id="CHEBI:24875"/>
        <label>2</label>
    </ligand>
</feature>
<dbReference type="EMBL" id="FRBW01000001">
    <property type="protein sequence ID" value="SHL35441.1"/>
    <property type="molecule type" value="Genomic_DNA"/>
</dbReference>
<dbReference type="STRING" id="735517.SAMN05444272_0375"/>
<dbReference type="AlphaFoldDB" id="A0A1M6ZY74"/>
<feature type="binding site" evidence="8">
    <location>
        <position position="130"/>
    </location>
    <ligand>
        <name>Fe cation</name>
        <dbReference type="ChEBI" id="CHEBI:24875"/>
        <label>2</label>
    </ligand>
</feature>
<dbReference type="Gene3D" id="1.20.1260.10">
    <property type="match status" value="1"/>
</dbReference>
<dbReference type="InterPro" id="IPR009078">
    <property type="entry name" value="Ferritin-like_SF"/>
</dbReference>
<keyword evidence="5 7" id="KW-0479">Metal-binding</keyword>
<keyword evidence="3 7" id="KW-0409">Iron storage</keyword>
<feature type="domain" description="Ferritin-like diiron" evidence="10">
    <location>
        <begin position="1"/>
        <end position="145"/>
    </location>
</feature>
<reference evidence="11 12" key="1">
    <citation type="submission" date="2016-11" db="EMBL/GenBank/DDBJ databases">
        <authorList>
            <person name="Jaros S."/>
            <person name="Januszkiewicz K."/>
            <person name="Wedrychowicz H."/>
        </authorList>
    </citation>
    <scope>NUCLEOTIDE SEQUENCE [LARGE SCALE GENOMIC DNA]</scope>
    <source>
        <strain evidence="11 12">DSM 22153</strain>
    </source>
</reference>
<dbReference type="EC" id="1.16.3.1" evidence="7"/>
<dbReference type="CDD" id="cd00907">
    <property type="entry name" value="Bacterioferritin"/>
    <property type="match status" value="1"/>
</dbReference>
<evidence type="ECO:0000256" key="7">
    <source>
        <dbReference type="PIRNR" id="PIRNR002560"/>
    </source>
</evidence>
<dbReference type="NCBIfam" id="TIGR00754">
    <property type="entry name" value="bfr"/>
    <property type="match status" value="1"/>
</dbReference>
<evidence type="ECO:0000256" key="4">
    <source>
        <dbReference type="ARBA" id="ARBA00022617"/>
    </source>
</evidence>
<evidence type="ECO:0000256" key="9">
    <source>
        <dbReference type="RuleBase" id="RU000623"/>
    </source>
</evidence>
<dbReference type="InterPro" id="IPR012347">
    <property type="entry name" value="Ferritin-like"/>
</dbReference>
<feature type="binding site" evidence="8">
    <location>
        <position position="54"/>
    </location>
    <ligand>
        <name>Fe cation</name>
        <dbReference type="ChEBI" id="CHEBI:24875"/>
        <label>1</label>
    </ligand>
</feature>
<dbReference type="PROSITE" id="PS50905">
    <property type="entry name" value="FERRITIN_LIKE"/>
    <property type="match status" value="1"/>
</dbReference>
<feature type="binding site" evidence="8">
    <location>
        <position position="127"/>
    </location>
    <ligand>
        <name>Fe cation</name>
        <dbReference type="ChEBI" id="CHEBI:24875"/>
        <label>1</label>
    </ligand>
</feature>
<evidence type="ECO:0000256" key="8">
    <source>
        <dbReference type="PIRSR" id="PIRSR002560-1"/>
    </source>
</evidence>
<feature type="binding site" evidence="8">
    <location>
        <position position="18"/>
    </location>
    <ligand>
        <name>Fe cation</name>
        <dbReference type="ChEBI" id="CHEBI:24875"/>
        <label>1</label>
    </ligand>
</feature>
<evidence type="ECO:0000256" key="6">
    <source>
        <dbReference type="ARBA" id="ARBA00023004"/>
    </source>
</evidence>
<protein>
    <recommendedName>
        <fullName evidence="7 9">Bacterioferritin</fullName>
        <ecNumber evidence="7">1.16.3.1</ecNumber>
    </recommendedName>
</protein>
<evidence type="ECO:0000256" key="1">
    <source>
        <dbReference type="ARBA" id="ARBA00001970"/>
    </source>
</evidence>
<comment type="function">
    <text evidence="7">Iron-storage protein, whose ferroxidase center binds Fe(2+), oxidizes it using dioxygen to Fe(3+), and participates in the subsequent Fe(3+) oxide mineral core formation within the central cavity of the BFR protein shell.</text>
</comment>